<comment type="catalytic activity">
    <reaction evidence="5">
        <text>[(1-&gt;4)-alpha-D-galacturonosyl methyl ester](n) + n H2O = [(1-&gt;4)-alpha-D-galacturonosyl](n) + n methanol + n H(+)</text>
        <dbReference type="Rhea" id="RHEA:22380"/>
        <dbReference type="Rhea" id="RHEA-COMP:14570"/>
        <dbReference type="Rhea" id="RHEA-COMP:14573"/>
        <dbReference type="ChEBI" id="CHEBI:15377"/>
        <dbReference type="ChEBI" id="CHEBI:15378"/>
        <dbReference type="ChEBI" id="CHEBI:17790"/>
        <dbReference type="ChEBI" id="CHEBI:140522"/>
        <dbReference type="ChEBI" id="CHEBI:140523"/>
        <dbReference type="EC" id="3.1.1.11"/>
    </reaction>
</comment>
<dbReference type="PROSITE" id="PS00503">
    <property type="entry name" value="PECTINESTERASE_2"/>
    <property type="match status" value="1"/>
</dbReference>
<dbReference type="InterPro" id="IPR012334">
    <property type="entry name" value="Pectin_lyas_fold"/>
</dbReference>
<organism evidence="7 8">
    <name type="scientific">Echinicola soli</name>
    <dbReference type="NCBI Taxonomy" id="2591634"/>
    <lineage>
        <taxon>Bacteria</taxon>
        <taxon>Pseudomonadati</taxon>
        <taxon>Bacteroidota</taxon>
        <taxon>Cytophagia</taxon>
        <taxon>Cytophagales</taxon>
        <taxon>Cyclobacteriaceae</taxon>
        <taxon>Echinicola</taxon>
    </lineage>
</organism>
<accession>A0A514CK66</accession>
<reference evidence="7 8" key="1">
    <citation type="submission" date="2019-06" db="EMBL/GenBank/DDBJ databases">
        <title>Echinicola alkalisoli sp. nov. isolated from saline soil.</title>
        <authorList>
            <person name="Sun J.-Q."/>
            <person name="Xu L."/>
        </authorList>
    </citation>
    <scope>NUCLEOTIDE SEQUENCE [LARGE SCALE GENOMIC DNA]</scope>
    <source>
        <strain evidence="7 8">LN3S3</strain>
    </source>
</reference>
<dbReference type="Gene3D" id="2.160.20.10">
    <property type="entry name" value="Single-stranded right-handed beta-helix, Pectin lyase-like"/>
    <property type="match status" value="1"/>
</dbReference>
<comment type="pathway">
    <text evidence="5">Glycan metabolism; pectin degradation; 2-dehydro-3-deoxy-D-gluconate from pectin: step 1/5.</text>
</comment>
<dbReference type="KEGG" id="echi:FKX85_14600"/>
<sequence length="352" mass="39318">MKTFFKPYRLVLLWMVLVSCSSSEEAEPDEMEEKEEISIDFMVDQNGEGDFTTVQAAIDAARPNLFANQFIYIKNGIYKEEIVVPKGKNNLVLVGESKEEVILTFDNAADKVNEETGEKYGTSGSSSTFVHGEGFVAINITFENSAGTENGPALALYVNSDKSIFYNCRFLGRQDTFYGNRKRIFLKNCYIEGTVDFIFGPATAVFENCKIHSYGGTSITAASTEEYVDFGFVFRDCELTAEEGISTDLGRPWRPHAAVAYINCKMGDLIKPSGWNNWGNTDNELTARFVEYGNTGAGAVTSKRVDWAVQLSESEAEAYNPLNVLKTTYAENQVTDNWDPYEFLETISELIK</sequence>
<dbReference type="OrthoDB" id="9804686at2"/>
<dbReference type="InterPro" id="IPR000070">
    <property type="entry name" value="Pectinesterase_cat"/>
</dbReference>
<dbReference type="UniPathway" id="UPA00545">
    <property type="reaction ID" value="UER00823"/>
</dbReference>
<name>A0A514CK66_9BACT</name>
<dbReference type="GO" id="GO:0009279">
    <property type="term" value="C:cell outer membrane"/>
    <property type="evidence" value="ECO:0007669"/>
    <property type="project" value="TreeGrafter"/>
</dbReference>
<evidence type="ECO:0000256" key="1">
    <source>
        <dbReference type="ARBA" id="ARBA00008891"/>
    </source>
</evidence>
<dbReference type="PANTHER" id="PTHR31321:SF57">
    <property type="entry name" value="PECTINESTERASE 53-RELATED"/>
    <property type="match status" value="1"/>
</dbReference>
<evidence type="ECO:0000256" key="2">
    <source>
        <dbReference type="ARBA" id="ARBA00022801"/>
    </source>
</evidence>
<dbReference type="PROSITE" id="PS51257">
    <property type="entry name" value="PROKAR_LIPOPROTEIN"/>
    <property type="match status" value="1"/>
</dbReference>
<keyword evidence="2 5" id="KW-0378">Hydrolase</keyword>
<keyword evidence="3 5" id="KW-0063">Aspartyl esterase</keyword>
<dbReference type="PANTHER" id="PTHR31321">
    <property type="entry name" value="ACYL-COA THIOESTER HYDROLASE YBHC-RELATED"/>
    <property type="match status" value="1"/>
</dbReference>
<dbReference type="GO" id="GO:0045490">
    <property type="term" value="P:pectin catabolic process"/>
    <property type="evidence" value="ECO:0007669"/>
    <property type="project" value="UniProtKB-UniRule"/>
</dbReference>
<evidence type="ECO:0000256" key="5">
    <source>
        <dbReference type="RuleBase" id="RU000589"/>
    </source>
</evidence>
<evidence type="ECO:0000259" key="6">
    <source>
        <dbReference type="Pfam" id="PF01095"/>
    </source>
</evidence>
<dbReference type="RefSeq" id="WP_141615438.1">
    <property type="nucleotide sequence ID" value="NZ_CP041253.1"/>
</dbReference>
<protein>
    <recommendedName>
        <fullName evidence="5">Pectinesterase</fullName>
        <ecNumber evidence="5">3.1.1.11</ecNumber>
    </recommendedName>
</protein>
<dbReference type="AlphaFoldDB" id="A0A514CK66"/>
<feature type="domain" description="Pectinesterase catalytic" evidence="6">
    <location>
        <begin position="41"/>
        <end position="324"/>
    </location>
</feature>
<keyword evidence="5" id="KW-0732">Signal</keyword>
<feature type="chain" id="PRO_5022261105" description="Pectinesterase" evidence="5">
    <location>
        <begin position="27"/>
        <end position="352"/>
    </location>
</feature>
<dbReference type="GO" id="GO:0042545">
    <property type="term" value="P:cell wall modification"/>
    <property type="evidence" value="ECO:0007669"/>
    <property type="project" value="UniProtKB-UniRule"/>
</dbReference>
<feature type="signal peptide" evidence="5">
    <location>
        <begin position="1"/>
        <end position="26"/>
    </location>
</feature>
<dbReference type="EC" id="3.1.1.11" evidence="5"/>
<dbReference type="GO" id="GO:0030599">
    <property type="term" value="F:pectinesterase activity"/>
    <property type="evidence" value="ECO:0007669"/>
    <property type="project" value="UniProtKB-UniRule"/>
</dbReference>
<gene>
    <name evidence="7" type="ORF">FKX85_14600</name>
</gene>
<dbReference type="Pfam" id="PF01095">
    <property type="entry name" value="Pectinesterase"/>
    <property type="match status" value="1"/>
</dbReference>
<dbReference type="InterPro" id="IPR011050">
    <property type="entry name" value="Pectin_lyase_fold/virulence"/>
</dbReference>
<keyword evidence="8" id="KW-1185">Reference proteome</keyword>
<evidence type="ECO:0000256" key="4">
    <source>
        <dbReference type="PROSITE-ProRule" id="PRU10040"/>
    </source>
</evidence>
<dbReference type="SUPFAM" id="SSF51126">
    <property type="entry name" value="Pectin lyase-like"/>
    <property type="match status" value="1"/>
</dbReference>
<evidence type="ECO:0000313" key="8">
    <source>
        <dbReference type="Proteomes" id="UP000316614"/>
    </source>
</evidence>
<comment type="similarity">
    <text evidence="1">Belongs to the pectinesterase family.</text>
</comment>
<feature type="active site" evidence="4">
    <location>
        <position position="196"/>
    </location>
</feature>
<dbReference type="InterPro" id="IPR033131">
    <property type="entry name" value="Pectinesterase_Asp_AS"/>
</dbReference>
<evidence type="ECO:0000313" key="7">
    <source>
        <dbReference type="EMBL" id="QDH80202.1"/>
    </source>
</evidence>
<proteinExistence type="inferred from homology"/>
<evidence type="ECO:0000256" key="3">
    <source>
        <dbReference type="ARBA" id="ARBA00023085"/>
    </source>
</evidence>
<dbReference type="Proteomes" id="UP000316614">
    <property type="component" value="Chromosome"/>
</dbReference>
<dbReference type="EMBL" id="CP041253">
    <property type="protein sequence ID" value="QDH80202.1"/>
    <property type="molecule type" value="Genomic_DNA"/>
</dbReference>